<keyword evidence="6" id="KW-0560">Oxidoreductase</keyword>
<name>A0A0D8BCR5_9ACTN</name>
<evidence type="ECO:0000256" key="2">
    <source>
        <dbReference type="ARBA" id="ARBA00022723"/>
    </source>
</evidence>
<keyword evidence="6" id="KW-0223">Dioxygenase</keyword>
<dbReference type="GO" id="GO:0016705">
    <property type="term" value="F:oxidoreductase activity, acting on paired donors, with incorporation or reduction of molecular oxygen"/>
    <property type="evidence" value="ECO:0007669"/>
    <property type="project" value="UniProtKB-ARBA"/>
</dbReference>
<dbReference type="CDD" id="cd03467">
    <property type="entry name" value="Rieske"/>
    <property type="match status" value="1"/>
</dbReference>
<organism evidence="6 7">
    <name type="scientific">Frankia torreyi</name>
    <dbReference type="NCBI Taxonomy" id="1856"/>
    <lineage>
        <taxon>Bacteria</taxon>
        <taxon>Bacillati</taxon>
        <taxon>Actinomycetota</taxon>
        <taxon>Actinomycetes</taxon>
        <taxon>Frankiales</taxon>
        <taxon>Frankiaceae</taxon>
        <taxon>Frankia</taxon>
    </lineage>
</organism>
<dbReference type="EMBL" id="JYFN01000029">
    <property type="protein sequence ID" value="KJE21981.1"/>
    <property type="molecule type" value="Genomic_DNA"/>
</dbReference>
<dbReference type="PROSITE" id="PS51296">
    <property type="entry name" value="RIESKE"/>
    <property type="match status" value="1"/>
</dbReference>
<dbReference type="GO" id="GO:0051213">
    <property type="term" value="F:dioxygenase activity"/>
    <property type="evidence" value="ECO:0007669"/>
    <property type="project" value="UniProtKB-KW"/>
</dbReference>
<dbReference type="InterPro" id="IPR019251">
    <property type="entry name" value="DUF2231_TM"/>
</dbReference>
<dbReference type="SUPFAM" id="SSF50022">
    <property type="entry name" value="ISP domain"/>
    <property type="match status" value="1"/>
</dbReference>
<sequence length="300" mass="31369">MRRTPHDVLVGPAERLERAEALDPVATKVRDRVRHSLGPGAARDLLNGVPLGHPLHPALAQLPLGTWLSAGIVDLLGGRDERSERAVRVLIGSGLLAAGAAAAAGLADYSELRQRQLRVGVAHAGANSLAAGCYLASLLARWGGHNGLGRRLGLAGLAVAGMSAYLGGHLAYRQASGVNHAEEVAHLLPPGWHRVARLDELAPGRPEVRLLGEVPLLLLRQGDHVDVLADRCSHLAGPLHEGRVVIDDGVTCVRCPWHGSTFRLADGAVAHGPATAGQPRLEVAVSHGDVEVRLSDAGVS</sequence>
<dbReference type="GO" id="GO:0004497">
    <property type="term" value="F:monooxygenase activity"/>
    <property type="evidence" value="ECO:0007669"/>
    <property type="project" value="UniProtKB-ARBA"/>
</dbReference>
<keyword evidence="7" id="KW-1185">Reference proteome</keyword>
<evidence type="ECO:0000313" key="6">
    <source>
        <dbReference type="EMBL" id="KJE21981.1"/>
    </source>
</evidence>
<dbReference type="RefSeq" id="WP_044886297.1">
    <property type="nucleotide sequence ID" value="NZ_JYFN01000029.1"/>
</dbReference>
<dbReference type="Pfam" id="PF00355">
    <property type="entry name" value="Rieske"/>
    <property type="match status" value="1"/>
</dbReference>
<dbReference type="AlphaFoldDB" id="A0A0D8BCR5"/>
<dbReference type="PATRIC" id="fig|1502723.3.peg.3193"/>
<dbReference type="GO" id="GO:0051537">
    <property type="term" value="F:2 iron, 2 sulfur cluster binding"/>
    <property type="evidence" value="ECO:0007669"/>
    <property type="project" value="UniProtKB-KW"/>
</dbReference>
<dbReference type="Gene3D" id="2.102.10.10">
    <property type="entry name" value="Rieske [2Fe-2S] iron-sulphur domain"/>
    <property type="match status" value="1"/>
</dbReference>
<keyword evidence="2" id="KW-0479">Metal-binding</keyword>
<comment type="caution">
    <text evidence="6">The sequence shown here is derived from an EMBL/GenBank/DDBJ whole genome shotgun (WGS) entry which is preliminary data.</text>
</comment>
<evidence type="ECO:0000313" key="7">
    <source>
        <dbReference type="Proteomes" id="UP000032545"/>
    </source>
</evidence>
<dbReference type="InterPro" id="IPR036922">
    <property type="entry name" value="Rieske_2Fe-2S_sf"/>
</dbReference>
<evidence type="ECO:0000256" key="4">
    <source>
        <dbReference type="ARBA" id="ARBA00023014"/>
    </source>
</evidence>
<keyword evidence="1" id="KW-0001">2Fe-2S</keyword>
<dbReference type="PANTHER" id="PTHR21496:SF23">
    <property type="entry name" value="3-PHENYLPROPIONATE_CINNAMIC ACID DIOXYGENASE FERREDOXIN SUBUNIT"/>
    <property type="match status" value="1"/>
</dbReference>
<protein>
    <submittedName>
        <fullName evidence="6">Ferredoxin subunit of nitrite reductase and ring-hydroxylating dioxygenase</fullName>
    </submittedName>
</protein>
<keyword evidence="4" id="KW-0411">Iron-sulfur</keyword>
<keyword evidence="3" id="KW-0408">Iron</keyword>
<dbReference type="PANTHER" id="PTHR21496">
    <property type="entry name" value="FERREDOXIN-RELATED"/>
    <property type="match status" value="1"/>
</dbReference>
<accession>A0A0D8BCR5</accession>
<dbReference type="Pfam" id="PF09990">
    <property type="entry name" value="DUF2231"/>
    <property type="match status" value="1"/>
</dbReference>
<reference evidence="6 7" key="2">
    <citation type="journal article" date="2016" name="Genome Announc.">
        <title>Permanent Draft Genome Sequences for Two Variants of Frankia sp. Strain CpI1, the First Frankia Strain Isolated from Root Nodules of Comptonia peregrina.</title>
        <authorList>
            <person name="Oshone R."/>
            <person name="Hurst S.G.IV."/>
            <person name="Abebe-Akele F."/>
            <person name="Simpson S."/>
            <person name="Morris K."/>
            <person name="Thomas W.K."/>
            <person name="Tisa L.S."/>
        </authorList>
    </citation>
    <scope>NUCLEOTIDE SEQUENCE [LARGE SCALE GENOMIC DNA]</scope>
    <source>
        <strain evidence="7">CpI1-S</strain>
    </source>
</reference>
<dbReference type="GO" id="GO:0046872">
    <property type="term" value="F:metal ion binding"/>
    <property type="evidence" value="ECO:0007669"/>
    <property type="project" value="UniProtKB-KW"/>
</dbReference>
<evidence type="ECO:0000259" key="5">
    <source>
        <dbReference type="PROSITE" id="PS51296"/>
    </source>
</evidence>
<feature type="domain" description="Rieske" evidence="5">
    <location>
        <begin position="193"/>
        <end position="292"/>
    </location>
</feature>
<gene>
    <name evidence="6" type="ORF">FF36_03734</name>
</gene>
<dbReference type="Proteomes" id="UP000032545">
    <property type="component" value="Unassembled WGS sequence"/>
</dbReference>
<evidence type="ECO:0000256" key="1">
    <source>
        <dbReference type="ARBA" id="ARBA00022714"/>
    </source>
</evidence>
<dbReference type="OrthoDB" id="9795104at2"/>
<reference evidence="7" key="1">
    <citation type="submission" date="2015-02" db="EMBL/GenBank/DDBJ databases">
        <title>Draft Genome of Frankia sp. CpI1-S.</title>
        <authorList>
            <person name="Oshone R.T."/>
            <person name="Ngom M."/>
            <person name="Ghodhbane-Gtari F."/>
            <person name="Gtari M."/>
            <person name="Morris K."/>
            <person name="Thomas K."/>
            <person name="Sen A."/>
            <person name="Tisa L.S."/>
        </authorList>
    </citation>
    <scope>NUCLEOTIDE SEQUENCE [LARGE SCALE GENOMIC DNA]</scope>
    <source>
        <strain evidence="7">CpI1-S</strain>
    </source>
</reference>
<dbReference type="InterPro" id="IPR017941">
    <property type="entry name" value="Rieske_2Fe-2S"/>
</dbReference>
<proteinExistence type="predicted"/>
<evidence type="ECO:0000256" key="3">
    <source>
        <dbReference type="ARBA" id="ARBA00023004"/>
    </source>
</evidence>